<feature type="signal peptide" evidence="1">
    <location>
        <begin position="1"/>
        <end position="24"/>
    </location>
</feature>
<dbReference type="NCBIfam" id="NF033708">
    <property type="entry name" value="T9SS_Cterm_ChiA"/>
    <property type="match status" value="1"/>
</dbReference>
<gene>
    <name evidence="2" type="ORF">EZL74_03530</name>
</gene>
<organism evidence="2 3">
    <name type="scientific">Flavobacterium silvisoli</name>
    <dbReference type="NCBI Taxonomy" id="2529433"/>
    <lineage>
        <taxon>Bacteria</taxon>
        <taxon>Pseudomonadati</taxon>
        <taxon>Bacteroidota</taxon>
        <taxon>Flavobacteriia</taxon>
        <taxon>Flavobacteriales</taxon>
        <taxon>Flavobacteriaceae</taxon>
        <taxon>Flavobacterium</taxon>
    </lineage>
</organism>
<evidence type="ECO:0000313" key="3">
    <source>
        <dbReference type="Proteomes" id="UP000293300"/>
    </source>
</evidence>
<dbReference type="RefSeq" id="WP_131475209.1">
    <property type="nucleotide sequence ID" value="NZ_SJPE01000002.1"/>
</dbReference>
<dbReference type="AlphaFoldDB" id="A0A4Q9Z3N1"/>
<feature type="chain" id="PRO_5020563234" evidence="1">
    <location>
        <begin position="25"/>
        <end position="580"/>
    </location>
</feature>
<keyword evidence="3" id="KW-1185">Reference proteome</keyword>
<evidence type="ECO:0000256" key="1">
    <source>
        <dbReference type="SAM" id="SignalP"/>
    </source>
</evidence>
<evidence type="ECO:0000313" key="2">
    <source>
        <dbReference type="EMBL" id="TBX70758.1"/>
    </source>
</evidence>
<accession>A0A4Q9Z3N1</accession>
<protein>
    <submittedName>
        <fullName evidence="2">T9SS type A sorting domain-containing protein</fullName>
    </submittedName>
</protein>
<reference evidence="2 3" key="1">
    <citation type="submission" date="2019-02" db="EMBL/GenBank/DDBJ databases">
        <title>Flavobacterium sp. RD-2-33 isolated from forest soil.</title>
        <authorList>
            <person name="Chaudhary D.K."/>
        </authorList>
    </citation>
    <scope>NUCLEOTIDE SEQUENCE [LARGE SCALE GENOMIC DNA]</scope>
    <source>
        <strain evidence="2 3">RD-2-33</strain>
    </source>
</reference>
<dbReference type="Proteomes" id="UP000293300">
    <property type="component" value="Unassembled WGS sequence"/>
</dbReference>
<name>A0A4Q9Z3N1_9FLAO</name>
<sequence>MEIKIPLHYILLPLLFLSSINGNAQHNGNVNHGLASSGAVALKSTNQTNLVTTTWSGGVWDNGAPDFTMNAVISSTFISGGVNLDANSLTINNNASVVISSGDTVSLTGSLIVEPGSLVVFNNNANLIQDGTTNTNSGAIIIKRNSSLLKRLDYTLWSSPVAGTQTLLAFSPETSNISPNNIRFYKYNTNTNLYDVTDPSTTTFANATGYLIRIPNNHPATTPTIWTGQFAGVPNNGDYTYTMADYGVGKRFNLVGNPYPSPLDATSFVTANSDNITGTLYFWRKTNNALNAAYCTWSTLGFVTNEDPQAVDPNGVIQIGQGFFVEATGNGTALNFDNTMRIFNHDNQFFRTAANNVEKNRIWLNVTNASGAFSQTLIGYVANATQGVDASVDGKAMNDGSVSLTSLIGSTPYAIQGRALPFAADDVVPLYFKATAAGDYTIALDHADGLFSGNQAIYLKDNTTGIIHDLHTGGYTFSSAAGNFDSRFQLLYQLPLAVAAPEFNANQVVLYTTSANELVVNSGAVKLAAVSVFDVQGRLLLEKKGINATQTIINTDSTNQLLLVQLTSEDGVKVTKKVIK</sequence>
<keyword evidence="1" id="KW-0732">Signal</keyword>
<proteinExistence type="predicted"/>
<dbReference type="EMBL" id="SJPE01000002">
    <property type="protein sequence ID" value="TBX70758.1"/>
    <property type="molecule type" value="Genomic_DNA"/>
</dbReference>
<dbReference type="OrthoDB" id="1652165at2"/>
<comment type="caution">
    <text evidence="2">The sequence shown here is derived from an EMBL/GenBank/DDBJ whole genome shotgun (WGS) entry which is preliminary data.</text>
</comment>